<reference evidence="1 2" key="1">
    <citation type="journal article" date="2018" name="Genet. Mol. Biol.">
        <title>The genome sequence of Dyella jiangningensis FCAV SCS01 from a lignocellulose-decomposing microbial consortium metagenome reveals potential for biotechnological applications.</title>
        <authorList>
            <person name="Desiderato J.G."/>
            <person name="Alvarenga D.O."/>
            <person name="Constancio M.T.L."/>
            <person name="Alves L.M.C."/>
            <person name="Varani A.M."/>
        </authorList>
    </citation>
    <scope>NUCLEOTIDE SEQUENCE [LARGE SCALE GENOMIC DNA]</scope>
    <source>
        <strain evidence="1 2">FCAV SCS01</strain>
    </source>
</reference>
<dbReference type="OrthoDB" id="7030114at2"/>
<dbReference type="InterPro" id="IPR022037">
    <property type="entry name" value="DUF3606"/>
</dbReference>
<evidence type="ECO:0000313" key="1">
    <source>
        <dbReference type="EMBL" id="RAO76165.1"/>
    </source>
</evidence>
<dbReference type="Pfam" id="PF12244">
    <property type="entry name" value="DUF3606"/>
    <property type="match status" value="1"/>
</dbReference>
<gene>
    <name evidence="1" type="ORF">CA260_10720</name>
</gene>
<dbReference type="AlphaFoldDB" id="A0A328P6F8"/>
<dbReference type="RefSeq" id="WP_111983112.1">
    <property type="nucleotide sequence ID" value="NZ_NFZS01000002.1"/>
</dbReference>
<accession>A0A328P6F8</accession>
<name>A0A328P6F8_9GAMM</name>
<organism evidence="1 2">
    <name type="scientific">Dyella jiangningensis</name>
    <dbReference type="NCBI Taxonomy" id="1379159"/>
    <lineage>
        <taxon>Bacteria</taxon>
        <taxon>Pseudomonadati</taxon>
        <taxon>Pseudomonadota</taxon>
        <taxon>Gammaproteobacteria</taxon>
        <taxon>Lysobacterales</taxon>
        <taxon>Rhodanobacteraceae</taxon>
        <taxon>Dyella</taxon>
    </lineage>
</organism>
<evidence type="ECO:0000313" key="2">
    <source>
        <dbReference type="Proteomes" id="UP000248926"/>
    </source>
</evidence>
<dbReference type="Proteomes" id="UP000248926">
    <property type="component" value="Unassembled WGS sequence"/>
</dbReference>
<comment type="caution">
    <text evidence="1">The sequence shown here is derived from an EMBL/GenBank/DDBJ whole genome shotgun (WGS) entry which is preliminary data.</text>
</comment>
<proteinExistence type="predicted"/>
<dbReference type="EMBL" id="NFZS01000002">
    <property type="protein sequence ID" value="RAO76165.1"/>
    <property type="molecule type" value="Genomic_DNA"/>
</dbReference>
<keyword evidence="2" id="KW-1185">Reference proteome</keyword>
<sequence length="58" mass="6775">MTDDKNLRAPRDAERVNVNEDYEVRYWSHKWGVSEQQLRDAVKRVGVMSRDVAKALGK</sequence>
<protein>
    <submittedName>
        <fullName evidence="1">DUF3606 domain-containing protein</fullName>
    </submittedName>
</protein>